<dbReference type="EMBL" id="BAAAPH010000012">
    <property type="protein sequence ID" value="GAA1579289.1"/>
    <property type="molecule type" value="Genomic_DNA"/>
</dbReference>
<reference evidence="2 3" key="1">
    <citation type="journal article" date="2019" name="Int. J. Syst. Evol. Microbiol.">
        <title>The Global Catalogue of Microorganisms (GCM) 10K type strain sequencing project: providing services to taxonomists for standard genome sequencing and annotation.</title>
        <authorList>
            <consortium name="The Broad Institute Genomics Platform"/>
            <consortium name="The Broad Institute Genome Sequencing Center for Infectious Disease"/>
            <person name="Wu L."/>
            <person name="Ma J."/>
        </authorList>
    </citation>
    <scope>NUCLEOTIDE SEQUENCE [LARGE SCALE GENOMIC DNA]</scope>
    <source>
        <strain evidence="2 3">JCM 15572</strain>
    </source>
</reference>
<feature type="region of interest" description="Disordered" evidence="1">
    <location>
        <begin position="40"/>
        <end position="109"/>
    </location>
</feature>
<sequence>MIRSASGASSAGAPVTFGVGQGVLGVGIAVSTGVDADGIGVLDDCPGPDELGPEELAPVDGDASGLLSEQDDKPNTATADTAKTPSPKRTRSPVSFIVSNPPGAGRGSR</sequence>
<proteinExistence type="predicted"/>
<evidence type="ECO:0000313" key="3">
    <source>
        <dbReference type="Proteomes" id="UP001501705"/>
    </source>
</evidence>
<dbReference type="Proteomes" id="UP001501705">
    <property type="component" value="Unassembled WGS sequence"/>
</dbReference>
<evidence type="ECO:0000256" key="1">
    <source>
        <dbReference type="SAM" id="MobiDB-lite"/>
    </source>
</evidence>
<evidence type="ECO:0000313" key="2">
    <source>
        <dbReference type="EMBL" id="GAA1579289.1"/>
    </source>
</evidence>
<gene>
    <name evidence="2" type="ORF">GCM10009804_39800</name>
</gene>
<keyword evidence="3" id="KW-1185">Reference proteome</keyword>
<comment type="caution">
    <text evidence="2">The sequence shown here is derived from an EMBL/GenBank/DDBJ whole genome shotgun (WGS) entry which is preliminary data.</text>
</comment>
<organism evidence="2 3">
    <name type="scientific">Kribbella hippodromi</name>
    <dbReference type="NCBI Taxonomy" id="434347"/>
    <lineage>
        <taxon>Bacteria</taxon>
        <taxon>Bacillati</taxon>
        <taxon>Actinomycetota</taxon>
        <taxon>Actinomycetes</taxon>
        <taxon>Propionibacteriales</taxon>
        <taxon>Kribbellaceae</taxon>
        <taxon>Kribbella</taxon>
    </lineage>
</organism>
<accession>A0ABN2DMZ5</accession>
<protein>
    <submittedName>
        <fullName evidence="2">Uncharacterized protein</fullName>
    </submittedName>
</protein>
<name>A0ABN2DMZ5_9ACTN</name>
<feature type="compositionally biased region" description="Polar residues" evidence="1">
    <location>
        <begin position="75"/>
        <end position="84"/>
    </location>
</feature>